<dbReference type="InterPro" id="IPR051127">
    <property type="entry name" value="Fungal_SecMet_Regulators"/>
</dbReference>
<keyword evidence="7" id="KW-1185">Reference proteome</keyword>
<dbReference type="SMART" id="SM00906">
    <property type="entry name" value="Fungal_trans"/>
    <property type="match status" value="1"/>
</dbReference>
<evidence type="ECO:0000313" key="6">
    <source>
        <dbReference type="EMBL" id="OQD83318.1"/>
    </source>
</evidence>
<evidence type="ECO:0000313" key="7">
    <source>
        <dbReference type="Proteomes" id="UP000191672"/>
    </source>
</evidence>
<evidence type="ECO:0000256" key="1">
    <source>
        <dbReference type="ARBA" id="ARBA00023015"/>
    </source>
</evidence>
<feature type="region of interest" description="Disordered" evidence="4">
    <location>
        <begin position="236"/>
        <end position="259"/>
    </location>
</feature>
<feature type="compositionally biased region" description="Polar residues" evidence="4">
    <location>
        <begin position="818"/>
        <end position="835"/>
    </location>
</feature>
<dbReference type="Proteomes" id="UP000191672">
    <property type="component" value="Unassembled WGS sequence"/>
</dbReference>
<keyword evidence="3" id="KW-0539">Nucleus</keyword>
<organism evidence="6 7">
    <name type="scientific">Penicillium antarcticum</name>
    <dbReference type="NCBI Taxonomy" id="416450"/>
    <lineage>
        <taxon>Eukaryota</taxon>
        <taxon>Fungi</taxon>
        <taxon>Dikarya</taxon>
        <taxon>Ascomycota</taxon>
        <taxon>Pezizomycotina</taxon>
        <taxon>Eurotiomycetes</taxon>
        <taxon>Eurotiomycetidae</taxon>
        <taxon>Eurotiales</taxon>
        <taxon>Aspergillaceae</taxon>
        <taxon>Penicillium</taxon>
    </lineage>
</organism>
<protein>
    <recommendedName>
        <fullName evidence="5">Xylanolytic transcriptional activator regulatory domain-containing protein</fullName>
    </recommendedName>
</protein>
<sequence>MAVKDIKSTSLADPELLEKIDQQVTSRVEKRSFSDEESTDTRTISAFIIPVLDLGTDEKEKLKKWNATGLQTLGVKGVIKNNLAPIVHTTHSTVYSVHLAVVELPVYRVRGNELRVRLSTAKTVPVGHRHGRVYGQADWSPGLLRFGSSGVHIAPKTPSISTAQDNHYDSPISEVGDAALRDGLSGVNLHTNGTEFYGNSSNLAFLGNLYARARSQADNRDQYQLADYVSQLMQETPANQRDQPPHPEPSDHKSGKSGKSQLSIVNLLYNADYPGHLSPQSQSGGEAATPTTQSVQSNSSGLLRPVSNSQKNHLEIIFPRLTNNAQMEIEKIFIGSYFANKHYIHPILSKSSFMRRCEVEAWPNSRRAGLFRGLTKFARLYFAVVALGAINASPDETSLLDHFCQQTDDQTRGPTGSVFSALEFARFYFGLARQTMGDMFESSCLETAQALLLLSVFRQNSLQPHSCYMYSGMAVRTAAAIGLGSSLSSLPPSARREARRTWWCIYSHEIEMCCSSGRLDSMKELQYYQASIPKLKCDVGDLDPDAEDNDIAMIPVMIALAQINTEASHQLYHSTQRSMGEKPCLAIALDQRLLQWKANIPSFLNLDANALNDPEWAFKQKLVLRLRYYNTRILIHKPFLVAATASTDTEHDLSIHLHACLTAARMSINMQYESFMHRIYMRTWWYNTTYALYGSMILLHIVLSGYPGLPDDEFLEDVEKSLQIFSAMNDIIVARRCAEMLREVLEVARTCLTRRRGSACPAQYRDHGPSETQAPVQLPGLDTVSKPRRPSSMQKDTPLAGGSSLSPRTAPLPRSGFSVDTPSSILGYQPGTNHEPNPDDEDFFFSLFSNETPRQPDRTRTEILANLVNPSILEDFAFGGGNDFSFF</sequence>
<keyword evidence="2" id="KW-0804">Transcription</keyword>
<evidence type="ECO:0000256" key="3">
    <source>
        <dbReference type="ARBA" id="ARBA00023242"/>
    </source>
</evidence>
<dbReference type="PANTHER" id="PTHR47424:SF15">
    <property type="entry name" value="ZN(II)2CYS6 TRANSCRIPTION FACTOR (EUROFUNG)"/>
    <property type="match status" value="1"/>
</dbReference>
<feature type="region of interest" description="Disordered" evidence="4">
    <location>
        <begin position="275"/>
        <end position="306"/>
    </location>
</feature>
<dbReference type="AlphaFoldDB" id="A0A1V6Q203"/>
<feature type="compositionally biased region" description="Basic and acidic residues" evidence="4">
    <location>
        <begin position="243"/>
        <end position="254"/>
    </location>
</feature>
<proteinExistence type="predicted"/>
<keyword evidence="1" id="KW-0805">Transcription regulation</keyword>
<evidence type="ECO:0000259" key="5">
    <source>
        <dbReference type="SMART" id="SM00906"/>
    </source>
</evidence>
<evidence type="ECO:0000256" key="4">
    <source>
        <dbReference type="SAM" id="MobiDB-lite"/>
    </source>
</evidence>
<reference evidence="7" key="1">
    <citation type="journal article" date="2017" name="Nat. Microbiol.">
        <title>Global analysis of biosynthetic gene clusters reveals vast potential of secondary metabolite production in Penicillium species.</title>
        <authorList>
            <person name="Nielsen J.C."/>
            <person name="Grijseels S."/>
            <person name="Prigent S."/>
            <person name="Ji B."/>
            <person name="Dainat J."/>
            <person name="Nielsen K.F."/>
            <person name="Frisvad J.C."/>
            <person name="Workman M."/>
            <person name="Nielsen J."/>
        </authorList>
    </citation>
    <scope>NUCLEOTIDE SEQUENCE [LARGE SCALE GENOMIC DNA]</scope>
    <source>
        <strain evidence="7">IBT 31811</strain>
    </source>
</reference>
<accession>A0A1V6Q203</accession>
<dbReference type="STRING" id="416450.A0A1V6Q203"/>
<dbReference type="GO" id="GO:0000981">
    <property type="term" value="F:DNA-binding transcription factor activity, RNA polymerase II-specific"/>
    <property type="evidence" value="ECO:0007669"/>
    <property type="project" value="TreeGrafter"/>
</dbReference>
<feature type="compositionally biased region" description="Polar residues" evidence="4">
    <location>
        <begin position="278"/>
        <end position="306"/>
    </location>
</feature>
<evidence type="ECO:0000256" key="2">
    <source>
        <dbReference type="ARBA" id="ARBA00023163"/>
    </source>
</evidence>
<dbReference type="GO" id="GO:0008270">
    <property type="term" value="F:zinc ion binding"/>
    <property type="evidence" value="ECO:0007669"/>
    <property type="project" value="InterPro"/>
</dbReference>
<dbReference type="GO" id="GO:0006351">
    <property type="term" value="P:DNA-templated transcription"/>
    <property type="evidence" value="ECO:0007669"/>
    <property type="project" value="InterPro"/>
</dbReference>
<comment type="caution">
    <text evidence="6">The sequence shown here is derived from an EMBL/GenBank/DDBJ whole genome shotgun (WGS) entry which is preliminary data.</text>
</comment>
<gene>
    <name evidence="6" type="ORF">PENANT_c017G10614</name>
</gene>
<dbReference type="PANTHER" id="PTHR47424">
    <property type="entry name" value="REGULATORY PROTEIN GAL4"/>
    <property type="match status" value="1"/>
</dbReference>
<dbReference type="EMBL" id="MDYN01000017">
    <property type="protein sequence ID" value="OQD83318.1"/>
    <property type="molecule type" value="Genomic_DNA"/>
</dbReference>
<dbReference type="GO" id="GO:0000435">
    <property type="term" value="P:positive regulation of transcription from RNA polymerase II promoter by galactose"/>
    <property type="evidence" value="ECO:0007669"/>
    <property type="project" value="TreeGrafter"/>
</dbReference>
<feature type="region of interest" description="Disordered" evidence="4">
    <location>
        <begin position="759"/>
        <end position="840"/>
    </location>
</feature>
<dbReference type="GO" id="GO:0000978">
    <property type="term" value="F:RNA polymerase II cis-regulatory region sequence-specific DNA binding"/>
    <property type="evidence" value="ECO:0007669"/>
    <property type="project" value="TreeGrafter"/>
</dbReference>
<dbReference type="GO" id="GO:0005634">
    <property type="term" value="C:nucleus"/>
    <property type="evidence" value="ECO:0007669"/>
    <property type="project" value="TreeGrafter"/>
</dbReference>
<dbReference type="CDD" id="cd12148">
    <property type="entry name" value="fungal_TF_MHR"/>
    <property type="match status" value="1"/>
</dbReference>
<name>A0A1V6Q203_9EURO</name>
<feature type="domain" description="Xylanolytic transcriptional activator regulatory" evidence="5">
    <location>
        <begin position="467"/>
        <end position="542"/>
    </location>
</feature>
<dbReference type="Pfam" id="PF04082">
    <property type="entry name" value="Fungal_trans"/>
    <property type="match status" value="1"/>
</dbReference>
<dbReference type="InterPro" id="IPR007219">
    <property type="entry name" value="XnlR_reg_dom"/>
</dbReference>